<dbReference type="OrthoDB" id="9816555at2"/>
<dbReference type="PANTHER" id="PTHR35807:SF2">
    <property type="entry name" value="TRANSCRIPTIONAL ACTIVATOR DOMAIN"/>
    <property type="match status" value="1"/>
</dbReference>
<dbReference type="InterPro" id="IPR016032">
    <property type="entry name" value="Sig_transdc_resp-reg_C-effctor"/>
</dbReference>
<accession>A0A1B4XHW9</accession>
<dbReference type="EMBL" id="AP014879">
    <property type="protein sequence ID" value="BAV34379.1"/>
    <property type="molecule type" value="Genomic_DNA"/>
</dbReference>
<dbReference type="Gene3D" id="1.10.10.10">
    <property type="entry name" value="Winged helix-like DNA-binding domain superfamily/Winged helix DNA-binding domain"/>
    <property type="match status" value="1"/>
</dbReference>
<name>A0A1B4XHW9_9GAMM</name>
<sequence length="266" mass="30484">MFDLQQLPVSVPATDEHRNYPLHIYTLGRFSVSRGIEPIRFARKAQHRPLELLKVLVALGGREVATDQLAMALWPESEGDEAYNAFEITLHRLRRLVGVDKALVLSNGLLTLDNQLCWVDVWAFEQATGQAEALLNSSQPDPDELAILSSRLLSLYHGHFLGRETPEPWSISLRERLRSKFLRHLMDVARHWERVGRHEAAIQCYLKGLEVDDLAEIFYQRLMVCYHQLGRRSEALAVYRRCRTTLSLILSITPSAATEAIHRRLI</sequence>
<dbReference type="InterPro" id="IPR005158">
    <property type="entry name" value="BTAD"/>
</dbReference>
<dbReference type="PANTHER" id="PTHR35807">
    <property type="entry name" value="TRANSCRIPTIONAL REGULATOR REDD-RELATED"/>
    <property type="match status" value="1"/>
</dbReference>
<dbReference type="InterPro" id="IPR011990">
    <property type="entry name" value="TPR-like_helical_dom_sf"/>
</dbReference>
<dbReference type="InterPro" id="IPR051677">
    <property type="entry name" value="AfsR-DnrI-RedD_regulator"/>
</dbReference>
<reference evidence="2 3" key="1">
    <citation type="submission" date="2015-05" db="EMBL/GenBank/DDBJ databases">
        <title>Complete genome sequence of a sulfur-oxidizing gammaproteobacterium strain HA5.</title>
        <authorList>
            <person name="Miura A."/>
            <person name="Kojima H."/>
            <person name="Fukui M."/>
        </authorList>
    </citation>
    <scope>NUCLEOTIDE SEQUENCE [LARGE SCALE GENOMIC DNA]</scope>
    <source>
        <strain evidence="2 3">HA5</strain>
    </source>
</reference>
<dbReference type="SMART" id="SM01043">
    <property type="entry name" value="BTAD"/>
    <property type="match status" value="1"/>
</dbReference>
<dbReference type="Gene3D" id="1.25.40.10">
    <property type="entry name" value="Tetratricopeptide repeat domain"/>
    <property type="match status" value="1"/>
</dbReference>
<dbReference type="InterPro" id="IPR036388">
    <property type="entry name" value="WH-like_DNA-bd_sf"/>
</dbReference>
<gene>
    <name evidence="2" type="ORF">SCL_2090</name>
</gene>
<protein>
    <recommendedName>
        <fullName evidence="1">Bacterial transcriptional activator domain-containing protein</fullName>
    </recommendedName>
</protein>
<evidence type="ECO:0000259" key="1">
    <source>
        <dbReference type="SMART" id="SM01043"/>
    </source>
</evidence>
<dbReference type="Proteomes" id="UP000243180">
    <property type="component" value="Chromosome"/>
</dbReference>
<dbReference type="Pfam" id="PF03704">
    <property type="entry name" value="BTAD"/>
    <property type="match status" value="1"/>
</dbReference>
<dbReference type="SUPFAM" id="SSF48452">
    <property type="entry name" value="TPR-like"/>
    <property type="match status" value="1"/>
</dbReference>
<organism evidence="2 3">
    <name type="scientific">Sulfuricaulis limicola</name>
    <dbReference type="NCBI Taxonomy" id="1620215"/>
    <lineage>
        <taxon>Bacteria</taxon>
        <taxon>Pseudomonadati</taxon>
        <taxon>Pseudomonadota</taxon>
        <taxon>Gammaproteobacteria</taxon>
        <taxon>Acidiferrobacterales</taxon>
        <taxon>Acidiferrobacteraceae</taxon>
        <taxon>Sulfuricaulis</taxon>
    </lineage>
</organism>
<dbReference type="GO" id="GO:0006355">
    <property type="term" value="P:regulation of DNA-templated transcription"/>
    <property type="evidence" value="ECO:0007669"/>
    <property type="project" value="InterPro"/>
</dbReference>
<dbReference type="GO" id="GO:0003677">
    <property type="term" value="F:DNA binding"/>
    <property type="evidence" value="ECO:0007669"/>
    <property type="project" value="InterPro"/>
</dbReference>
<evidence type="ECO:0000313" key="3">
    <source>
        <dbReference type="Proteomes" id="UP000243180"/>
    </source>
</evidence>
<dbReference type="RefSeq" id="WP_148665076.1">
    <property type="nucleotide sequence ID" value="NZ_AP014879.1"/>
</dbReference>
<feature type="domain" description="Bacterial transcriptional activator" evidence="1">
    <location>
        <begin position="119"/>
        <end position="266"/>
    </location>
</feature>
<dbReference type="SUPFAM" id="SSF46894">
    <property type="entry name" value="C-terminal effector domain of the bipartite response regulators"/>
    <property type="match status" value="1"/>
</dbReference>
<keyword evidence="3" id="KW-1185">Reference proteome</keyword>
<dbReference type="InParanoid" id="A0A1B4XHW9"/>
<evidence type="ECO:0000313" key="2">
    <source>
        <dbReference type="EMBL" id="BAV34379.1"/>
    </source>
</evidence>
<proteinExistence type="predicted"/>
<dbReference type="KEGG" id="slim:SCL_2090"/>
<dbReference type="AlphaFoldDB" id="A0A1B4XHW9"/>